<dbReference type="Gene3D" id="2.10.260.10">
    <property type="match status" value="1"/>
</dbReference>
<reference evidence="1" key="1">
    <citation type="submission" date="2023-10" db="EMBL/GenBank/DDBJ databases">
        <title>The first scallop-associated chemosynthetic bacterial symbiont.</title>
        <authorList>
            <person name="Lin Y.-T."/>
            <person name="Sun J."/>
            <person name="Ip J.C.-H."/>
            <person name="He X."/>
            <person name="Gao Z.-M."/>
            <person name="Perez M."/>
            <person name="Xu T."/>
            <person name="Qian P.-Y."/>
            <person name="Qiu J.-W."/>
        </authorList>
    </citation>
    <scope>NUCLEOTIDE SEQUENCE</scope>
    <source>
        <strain evidence="1">Gill1</strain>
    </source>
</reference>
<dbReference type="AlphaFoldDB" id="A0AAU6PHZ4"/>
<name>A0AAU6PHZ4_9GAMM</name>
<sequence length="83" mass="9161">MRIESRVQKWGNGLAIRMSGALRTIPNLKEGDILSIEVKEDGFSAIKSKKKKWSEAELLLGMDSNNAHADLAVDLLPSEYGDC</sequence>
<accession>A0AAU6PHZ4</accession>
<dbReference type="SUPFAM" id="SSF89447">
    <property type="entry name" value="AbrB/MazE/MraZ-like"/>
    <property type="match status" value="1"/>
</dbReference>
<dbReference type="EMBL" id="CP138327">
    <property type="protein sequence ID" value="WXU00621.1"/>
    <property type="molecule type" value="Genomic_DNA"/>
</dbReference>
<proteinExistence type="predicted"/>
<gene>
    <name evidence="1" type="ORF">Ctma_1347</name>
</gene>
<dbReference type="InterPro" id="IPR037914">
    <property type="entry name" value="SpoVT-AbrB_sf"/>
</dbReference>
<evidence type="ECO:0008006" key="2">
    <source>
        <dbReference type="Google" id="ProtNLM"/>
    </source>
</evidence>
<protein>
    <recommendedName>
        <fullName evidence="2">Transcriptional regulator</fullName>
    </recommendedName>
</protein>
<evidence type="ECO:0000313" key="1">
    <source>
        <dbReference type="EMBL" id="WXU00621.1"/>
    </source>
</evidence>
<organism evidence="1">
    <name type="scientific">Catillopecten margaritatus gill symbiont</name>
    <dbReference type="NCBI Taxonomy" id="3083288"/>
    <lineage>
        <taxon>Bacteria</taxon>
        <taxon>Pseudomonadati</taxon>
        <taxon>Pseudomonadota</taxon>
        <taxon>Gammaproteobacteria</taxon>
        <taxon>sulfur-oxidizing symbionts</taxon>
    </lineage>
</organism>